<name>A0ABU1UKH5_9ACTN</name>
<evidence type="ECO:0000313" key="2">
    <source>
        <dbReference type="EMBL" id="MDR7085672.1"/>
    </source>
</evidence>
<dbReference type="Proteomes" id="UP001257739">
    <property type="component" value="Unassembled WGS sequence"/>
</dbReference>
<gene>
    <name evidence="2" type="ORF">J2X11_000511</name>
</gene>
<feature type="signal peptide" evidence="1">
    <location>
        <begin position="1"/>
        <end position="20"/>
    </location>
</feature>
<dbReference type="RefSeq" id="WP_309966428.1">
    <property type="nucleotide sequence ID" value="NZ_JAVDWH010000001.1"/>
</dbReference>
<sequence>MYRMRLVAAAALLAVLAACGGSDDNAKIPSGTKSDGPVKVAEPQSGQCVAKEVADGDDFAPDLKTVVPCSELHAYEIVAVVAIPDDMLAGTTDTEKLARRTELTQISGEDTELRKRLRSEVYSLCDEPFREATGLGQVTVVEKSAKEVDLRLPPGAASQWYNLSSPELWVKGTTQAVCSFRFAPPSEGDKVFPVTPIRSTNTNPAMSSYLTRKYPADLRSCWDTKTDKAASCSGTHDQELLWIIDMKAVYGKAFLKGANLANVNDADFTKLADACIDPYEESGGGLTQKIGMSFRFFSDVPTTGKTLPIICVLAARDGSRLEDVTAYSRF</sequence>
<keyword evidence="3" id="KW-1185">Reference proteome</keyword>
<reference evidence="2 3" key="1">
    <citation type="submission" date="2023-07" db="EMBL/GenBank/DDBJ databases">
        <title>Sorghum-associated microbial communities from plants grown in Nebraska, USA.</title>
        <authorList>
            <person name="Schachtman D."/>
        </authorList>
    </citation>
    <scope>NUCLEOTIDE SEQUENCE [LARGE SCALE GENOMIC DNA]</scope>
    <source>
        <strain evidence="2 3">BE248</strain>
    </source>
</reference>
<dbReference type="PROSITE" id="PS51257">
    <property type="entry name" value="PROKAR_LIPOPROTEIN"/>
    <property type="match status" value="1"/>
</dbReference>
<keyword evidence="1" id="KW-0732">Signal</keyword>
<dbReference type="EMBL" id="JAVDWH010000001">
    <property type="protein sequence ID" value="MDR7085672.1"/>
    <property type="molecule type" value="Genomic_DNA"/>
</dbReference>
<evidence type="ECO:0000313" key="3">
    <source>
        <dbReference type="Proteomes" id="UP001257739"/>
    </source>
</evidence>
<evidence type="ECO:0000256" key="1">
    <source>
        <dbReference type="SAM" id="SignalP"/>
    </source>
</evidence>
<accession>A0ABU1UKH5</accession>
<protein>
    <recommendedName>
        <fullName evidence="4">Septum formation-related domain-containing protein</fullName>
    </recommendedName>
</protein>
<evidence type="ECO:0008006" key="4">
    <source>
        <dbReference type="Google" id="ProtNLM"/>
    </source>
</evidence>
<feature type="chain" id="PRO_5045882019" description="Septum formation-related domain-containing protein" evidence="1">
    <location>
        <begin position="21"/>
        <end position="330"/>
    </location>
</feature>
<proteinExistence type="predicted"/>
<comment type="caution">
    <text evidence="2">The sequence shown here is derived from an EMBL/GenBank/DDBJ whole genome shotgun (WGS) entry which is preliminary data.</text>
</comment>
<organism evidence="2 3">
    <name type="scientific">Aeromicrobium panaciterrae</name>
    <dbReference type="NCBI Taxonomy" id="363861"/>
    <lineage>
        <taxon>Bacteria</taxon>
        <taxon>Bacillati</taxon>
        <taxon>Actinomycetota</taxon>
        <taxon>Actinomycetes</taxon>
        <taxon>Propionibacteriales</taxon>
        <taxon>Nocardioidaceae</taxon>
        <taxon>Aeromicrobium</taxon>
    </lineage>
</organism>